<name>A0ABU3UW85_9ACTN</name>
<dbReference type="InterPro" id="IPR001387">
    <property type="entry name" value="Cro/C1-type_HTH"/>
</dbReference>
<comment type="caution">
    <text evidence="2">The sequence shown here is derived from an EMBL/GenBank/DDBJ whole genome shotgun (WGS) entry which is preliminary data.</text>
</comment>
<dbReference type="EMBL" id="JARAKF010000001">
    <property type="protein sequence ID" value="MDU8998193.1"/>
    <property type="molecule type" value="Genomic_DNA"/>
</dbReference>
<dbReference type="RefSeq" id="WP_316734985.1">
    <property type="nucleotide sequence ID" value="NZ_JARAKF010000001.1"/>
</dbReference>
<dbReference type="Gene3D" id="1.10.260.40">
    <property type="entry name" value="lambda repressor-like DNA-binding domains"/>
    <property type="match status" value="1"/>
</dbReference>
<evidence type="ECO:0000313" key="3">
    <source>
        <dbReference type="Proteomes" id="UP001257627"/>
    </source>
</evidence>
<evidence type="ECO:0000259" key="1">
    <source>
        <dbReference type="PROSITE" id="PS50943"/>
    </source>
</evidence>
<protein>
    <submittedName>
        <fullName evidence="2">Helix-turn-helix transcriptional regulator</fullName>
    </submittedName>
</protein>
<sequence length="88" mass="9540">MAATTAEKIRSRLQVRRALPGPEQRRAIREAAGLTQKELADAVGVSRQAVTQWETGARSVPRGKLLDLYVEALETLKAETSEVAPKAA</sequence>
<dbReference type="PROSITE" id="PS50943">
    <property type="entry name" value="HTH_CROC1"/>
    <property type="match status" value="1"/>
</dbReference>
<dbReference type="Pfam" id="PF01381">
    <property type="entry name" value="HTH_3"/>
    <property type="match status" value="1"/>
</dbReference>
<keyword evidence="3" id="KW-1185">Reference proteome</keyword>
<evidence type="ECO:0000313" key="2">
    <source>
        <dbReference type="EMBL" id="MDU8998193.1"/>
    </source>
</evidence>
<dbReference type="CDD" id="cd00093">
    <property type="entry name" value="HTH_XRE"/>
    <property type="match status" value="1"/>
</dbReference>
<dbReference type="SUPFAM" id="SSF47413">
    <property type="entry name" value="lambda repressor-like DNA-binding domains"/>
    <property type="match status" value="1"/>
</dbReference>
<organism evidence="2 3">
    <name type="scientific">Streptomyces mirabilis</name>
    <dbReference type="NCBI Taxonomy" id="68239"/>
    <lineage>
        <taxon>Bacteria</taxon>
        <taxon>Bacillati</taxon>
        <taxon>Actinomycetota</taxon>
        <taxon>Actinomycetes</taxon>
        <taxon>Kitasatosporales</taxon>
        <taxon>Streptomycetaceae</taxon>
        <taxon>Streptomyces</taxon>
    </lineage>
</organism>
<proteinExistence type="predicted"/>
<feature type="domain" description="HTH cro/C1-type" evidence="1">
    <location>
        <begin position="26"/>
        <end position="83"/>
    </location>
</feature>
<dbReference type="SMART" id="SM00530">
    <property type="entry name" value="HTH_XRE"/>
    <property type="match status" value="1"/>
</dbReference>
<dbReference type="InterPro" id="IPR010982">
    <property type="entry name" value="Lambda_DNA-bd_dom_sf"/>
</dbReference>
<dbReference type="Proteomes" id="UP001257627">
    <property type="component" value="Unassembled WGS sequence"/>
</dbReference>
<gene>
    <name evidence="2" type="ORF">PU648_38735</name>
</gene>
<accession>A0ABU3UW85</accession>
<reference evidence="2 3" key="1">
    <citation type="submission" date="2023-02" db="EMBL/GenBank/DDBJ databases">
        <authorList>
            <person name="Maleckis M."/>
        </authorList>
    </citation>
    <scope>NUCLEOTIDE SEQUENCE [LARGE SCALE GENOMIC DNA]</scope>
    <source>
        <strain evidence="2 3">P8-A2</strain>
    </source>
</reference>